<dbReference type="NCBIfam" id="TIGR00675">
    <property type="entry name" value="dcm"/>
    <property type="match status" value="1"/>
</dbReference>
<dbReference type="SUPFAM" id="SSF53335">
    <property type="entry name" value="S-adenosyl-L-methionine-dependent methyltransferases"/>
    <property type="match status" value="1"/>
</dbReference>
<dbReference type="InterPro" id="IPR001025">
    <property type="entry name" value="BAH_dom"/>
</dbReference>
<evidence type="ECO:0000256" key="7">
    <source>
        <dbReference type="ARBA" id="ARBA00023125"/>
    </source>
</evidence>
<protein>
    <recommendedName>
        <fullName evidence="2">DNA (cytosine-5-)-methyltransferase</fullName>
        <ecNumber evidence="2">2.1.1.37</ecNumber>
    </recommendedName>
</protein>
<feature type="active site" evidence="9 10">
    <location>
        <position position="852"/>
    </location>
</feature>
<dbReference type="PROSITE" id="PS51038">
    <property type="entry name" value="BAH"/>
    <property type="match status" value="2"/>
</dbReference>
<feature type="domain" description="BAH" evidence="13">
    <location>
        <begin position="605"/>
        <end position="732"/>
    </location>
</feature>
<keyword evidence="4 10" id="KW-0808">Transferase</keyword>
<evidence type="ECO:0000256" key="6">
    <source>
        <dbReference type="ARBA" id="ARBA00022737"/>
    </source>
</evidence>
<dbReference type="InterPro" id="IPR043151">
    <property type="entry name" value="BAH_sf"/>
</dbReference>
<dbReference type="PRINTS" id="PR00105">
    <property type="entry name" value="C5METTRFRASE"/>
</dbReference>
<evidence type="ECO:0000313" key="15">
    <source>
        <dbReference type="Proteomes" id="UP000006352"/>
    </source>
</evidence>
<evidence type="ECO:0000256" key="1">
    <source>
        <dbReference type="ARBA" id="ARBA00004123"/>
    </source>
</evidence>
<gene>
    <name evidence="14" type="ORF">FIBRA_06785</name>
</gene>
<dbReference type="GO" id="GO:0003886">
    <property type="term" value="F:DNA (cytosine-5-)-methyltransferase activity"/>
    <property type="evidence" value="ECO:0007669"/>
    <property type="project" value="UniProtKB-EC"/>
</dbReference>
<dbReference type="PANTHER" id="PTHR10629">
    <property type="entry name" value="CYTOSINE-SPECIFIC METHYLTRANSFERASE"/>
    <property type="match status" value="1"/>
</dbReference>
<organism evidence="14 15">
    <name type="scientific">Fibroporia radiculosa</name>
    <dbReference type="NCBI Taxonomy" id="599839"/>
    <lineage>
        <taxon>Eukaryota</taxon>
        <taxon>Fungi</taxon>
        <taxon>Dikarya</taxon>
        <taxon>Basidiomycota</taxon>
        <taxon>Agaricomycotina</taxon>
        <taxon>Agaricomycetes</taxon>
        <taxon>Polyporales</taxon>
        <taxon>Fibroporiaceae</taxon>
        <taxon>Fibroporia</taxon>
    </lineage>
</organism>
<evidence type="ECO:0000256" key="10">
    <source>
        <dbReference type="PROSITE-ProRule" id="PRU01016"/>
    </source>
</evidence>
<dbReference type="STRING" id="599839.J4GCH9"/>
<feature type="domain" description="BAH" evidence="13">
    <location>
        <begin position="429"/>
        <end position="562"/>
    </location>
</feature>
<accession>J4GCH9</accession>
<dbReference type="Gene3D" id="3.90.120.10">
    <property type="entry name" value="DNA Methylase, subunit A, domain 2"/>
    <property type="match status" value="1"/>
</dbReference>
<evidence type="ECO:0000256" key="4">
    <source>
        <dbReference type="ARBA" id="ARBA00022679"/>
    </source>
</evidence>
<keyword evidence="8" id="KW-0539">Nucleus</keyword>
<dbReference type="InterPro" id="IPR029063">
    <property type="entry name" value="SAM-dependent_MTases_sf"/>
</dbReference>
<dbReference type="GO" id="GO:0003677">
    <property type="term" value="F:DNA binding"/>
    <property type="evidence" value="ECO:0007669"/>
    <property type="project" value="UniProtKB-KW"/>
</dbReference>
<keyword evidence="6" id="KW-0677">Repeat</keyword>
<evidence type="ECO:0000256" key="3">
    <source>
        <dbReference type="ARBA" id="ARBA00022603"/>
    </source>
</evidence>
<dbReference type="InParanoid" id="J4GCH9"/>
<proteinExistence type="inferred from homology"/>
<dbReference type="EC" id="2.1.1.37" evidence="2"/>
<dbReference type="HOGENOM" id="CLU_008262_0_0_1"/>
<sequence length="1212" mass="137950">MSRRRRPTAYEVSFGEEDPQQSIPAEDLSSRLASSSIATGERHARSFSSLGRSGLKRKEYELSSLSGKAPKRSRLDVRTAPKIRYQKDPNDIVECKDMIIRGETSDNRALDSEDVPVRMLSDFCIFDSRDYQLLSLNLLDDEGSTHKLAAAGCVEPVFADEEDAGQEDDLQVPSLRLRTTEIFRFAIDYAKMDDSPVYIQTQYGWYILKAPSSPYRLQFENFYRPHRVTQVFISAARENPEWTAENFYSTYDGMWDRFLQCRLRKRDFEATMPFIRNILKDLYELDVSVAPTTLVEWVRNSRTPSLLPSRTPGPHAPCNLRHPTLARYSPSKNLDLAVLRTENQIRTHVTPLIDRLALGLFQEHLQVVGAKEPNSRNMQQIEKQDRIWLLRLVGKWLDALSGNRNPRIQFPPNEQLRDEFWRSVVIDGCTYAVGDVVLIPAGNDPERRREAPTPPTNLRDISDTATVSDYFWFGKIIFIDQRRKKVHCQWMEHASKTMLEEIGDPQELFLCGTCTKPNVDLHDILDKATVCWNSRRNNNLAPSEFYCSFFYDEPNALYRDLDDPNSIAALASEPPENCPVCLLSEQREHERVGQLIEDGVAYGGLNYHVHDFALLRAENDVDSADIVQILDVRFSTRARSAHLAVMSVRMLGRIGDIMHICPHGIIKDEQHLFLTDEEIHDVPVTRLVNRCYVLHPDSARSPGIDEWLSLSPSHMYARFHFPTRTPSNWSERKRLKYWDVFICPKCIKDDNEQVANLRQFLSPSNQLKAFDPFGGVGAFGLGMEESGCVKMVHAVEISPSAARTLQNNSPNYAIKTHAGHQVEAPETISRRGQLPDPPKPGQIDCIVAGFPCQPHSRLNMFQRANDRKSHLILNLLSWIDFLRPKYCFLENVRGFLSYSLNATQAGRYRVEGGIAMGGLKFVIHALLAMNYQVRMGLLQAAHYGTPQTRVRFFLIAARHSYLLPSMPQPTHSFPVKDALALKLTNGGMALPVLTGSGLAPFKYISIDDAISDLPREIPKAFLAAGIGGVVRIYLNSPIVVMNQSLYKKCREKGTRDLQHFTRVLPDKVIQRVVEIPLEARADYTRLREELWEWQFSNPTSAVARDGFRAGLYGRLDKNEWFQTTVTNVEPTAKQSRVLNPYCKRVVTVRELARSQGFPDHFVFYAENSDVKTMHRQIGNAVPWPVGAALGRELRDAALTKWLTDRQEATVID</sequence>
<dbReference type="InterPro" id="IPR001525">
    <property type="entry name" value="C5_MeTfrase"/>
</dbReference>
<dbReference type="Pfam" id="PF12047">
    <property type="entry name" value="DNMT1-RFD"/>
    <property type="match status" value="1"/>
</dbReference>
<dbReference type="GO" id="GO:0006346">
    <property type="term" value="P:DNA methylation-dependent constitutive heterochromatin formation"/>
    <property type="evidence" value="ECO:0007669"/>
    <property type="project" value="InterPro"/>
</dbReference>
<comment type="subcellular location">
    <subcellularLocation>
        <location evidence="1">Nucleus</location>
    </subcellularLocation>
</comment>
<keyword evidence="5 10" id="KW-0949">S-adenosyl-L-methionine</keyword>
<feature type="region of interest" description="Disordered" evidence="12">
    <location>
        <begin position="1"/>
        <end position="37"/>
    </location>
</feature>
<name>J4GCH9_9APHY</name>
<dbReference type="GO" id="GO:0005634">
    <property type="term" value="C:nucleus"/>
    <property type="evidence" value="ECO:0007669"/>
    <property type="project" value="UniProtKB-SubCell"/>
</dbReference>
<dbReference type="RefSeq" id="XP_012183886.1">
    <property type="nucleotide sequence ID" value="XM_012328496.1"/>
</dbReference>
<dbReference type="Gene3D" id="3.40.50.150">
    <property type="entry name" value="Vaccinia Virus protein VP39"/>
    <property type="match status" value="1"/>
</dbReference>
<dbReference type="InterPro" id="IPR022702">
    <property type="entry name" value="Cytosine_MeTrfase1_RFD"/>
</dbReference>
<dbReference type="GO" id="GO:0032259">
    <property type="term" value="P:methylation"/>
    <property type="evidence" value="ECO:0007669"/>
    <property type="project" value="UniProtKB-KW"/>
</dbReference>
<dbReference type="GO" id="GO:0044027">
    <property type="term" value="P:negative regulation of gene expression via chromosomal CpG island methylation"/>
    <property type="evidence" value="ECO:0007669"/>
    <property type="project" value="TreeGrafter"/>
</dbReference>
<dbReference type="Gene3D" id="2.30.30.490">
    <property type="match status" value="2"/>
</dbReference>
<dbReference type="OrthoDB" id="5376140at2759"/>
<dbReference type="AlphaFoldDB" id="J4GCH9"/>
<comment type="similarity">
    <text evidence="10 11">Belongs to the class I-like SAM-binding methyltransferase superfamily. C5-methyltransferase family.</text>
</comment>
<evidence type="ECO:0000256" key="12">
    <source>
        <dbReference type="SAM" id="MobiDB-lite"/>
    </source>
</evidence>
<evidence type="ECO:0000256" key="5">
    <source>
        <dbReference type="ARBA" id="ARBA00022691"/>
    </source>
</evidence>
<dbReference type="EMBL" id="HE797160">
    <property type="protein sequence ID" value="CCM04603.1"/>
    <property type="molecule type" value="Genomic_DNA"/>
</dbReference>
<keyword evidence="7" id="KW-0238">DNA-binding</keyword>
<dbReference type="Proteomes" id="UP000006352">
    <property type="component" value="Unassembled WGS sequence"/>
</dbReference>
<evidence type="ECO:0000256" key="2">
    <source>
        <dbReference type="ARBA" id="ARBA00011975"/>
    </source>
</evidence>
<evidence type="ECO:0000259" key="13">
    <source>
        <dbReference type="PROSITE" id="PS51038"/>
    </source>
</evidence>
<dbReference type="InterPro" id="IPR050390">
    <property type="entry name" value="C5-Methyltransferase"/>
</dbReference>
<dbReference type="Pfam" id="PF00145">
    <property type="entry name" value="DNA_methylase"/>
    <property type="match status" value="1"/>
</dbReference>
<dbReference type="GeneID" id="24099514"/>
<reference evidence="14 15" key="1">
    <citation type="journal article" date="2012" name="Appl. Environ. Microbiol.">
        <title>Short-read sequencing for genomic analysis of the brown rot fungus Fibroporia radiculosa.</title>
        <authorList>
            <person name="Tang J.D."/>
            <person name="Perkins A.D."/>
            <person name="Sonstegard T.S."/>
            <person name="Schroeder S.G."/>
            <person name="Burgess S.C."/>
            <person name="Diehl S.V."/>
        </authorList>
    </citation>
    <scope>NUCLEOTIDE SEQUENCE [LARGE SCALE GENOMIC DNA]</scope>
    <source>
        <strain evidence="14 15">TFFH 294</strain>
    </source>
</reference>
<evidence type="ECO:0000256" key="8">
    <source>
        <dbReference type="ARBA" id="ARBA00023242"/>
    </source>
</evidence>
<evidence type="ECO:0000256" key="9">
    <source>
        <dbReference type="PIRSR" id="PIRSR037404-1"/>
    </source>
</evidence>
<evidence type="ECO:0000256" key="11">
    <source>
        <dbReference type="RuleBase" id="RU000416"/>
    </source>
</evidence>
<dbReference type="GO" id="GO:0003682">
    <property type="term" value="F:chromatin binding"/>
    <property type="evidence" value="ECO:0007669"/>
    <property type="project" value="InterPro"/>
</dbReference>
<dbReference type="PIRSF" id="PIRSF037404">
    <property type="entry name" value="DNMT1"/>
    <property type="match status" value="1"/>
</dbReference>
<evidence type="ECO:0000313" key="14">
    <source>
        <dbReference type="EMBL" id="CCM04603.1"/>
    </source>
</evidence>
<keyword evidence="15" id="KW-1185">Reference proteome</keyword>
<dbReference type="PROSITE" id="PS51679">
    <property type="entry name" value="SAM_MT_C5"/>
    <property type="match status" value="1"/>
</dbReference>
<dbReference type="PANTHER" id="PTHR10629:SF52">
    <property type="entry name" value="DNA (CYTOSINE-5)-METHYLTRANSFERASE 1"/>
    <property type="match status" value="1"/>
</dbReference>
<keyword evidence="3 10" id="KW-0489">Methyltransferase</keyword>